<accession>A0ABQ4TIW9</accession>
<dbReference type="Proteomes" id="UP001055101">
    <property type="component" value="Unassembled WGS sequence"/>
</dbReference>
<gene>
    <name evidence="2" type="ORF">EKPJFOCH_1835</name>
</gene>
<evidence type="ECO:0000313" key="3">
    <source>
        <dbReference type="Proteomes" id="UP001055101"/>
    </source>
</evidence>
<comment type="caution">
    <text evidence="2">The sequence shown here is derived from an EMBL/GenBank/DDBJ whole genome shotgun (WGS) entry which is preliminary data.</text>
</comment>
<reference evidence="2" key="2">
    <citation type="submission" date="2021-08" db="EMBL/GenBank/DDBJ databases">
        <authorList>
            <person name="Tani A."/>
            <person name="Ola A."/>
            <person name="Ogura Y."/>
            <person name="Katsura K."/>
            <person name="Hayashi T."/>
        </authorList>
    </citation>
    <scope>NUCLEOTIDE SEQUENCE</scope>
    <source>
        <strain evidence="2">DSM 23674</strain>
    </source>
</reference>
<name>A0ABQ4TIW9_9HYPH</name>
<keyword evidence="3" id="KW-1185">Reference proteome</keyword>
<dbReference type="RefSeq" id="WP_147817912.1">
    <property type="nucleotide sequence ID" value="NZ_BPRA01000008.1"/>
</dbReference>
<feature type="region of interest" description="Disordered" evidence="1">
    <location>
        <begin position="1"/>
        <end position="20"/>
    </location>
</feature>
<reference evidence="2" key="1">
    <citation type="journal article" date="2021" name="Front. Microbiol.">
        <title>Comprehensive Comparative Genomics and Phenotyping of Methylobacterium Species.</title>
        <authorList>
            <person name="Alessa O."/>
            <person name="Ogura Y."/>
            <person name="Fujitani Y."/>
            <person name="Takami H."/>
            <person name="Hayashi T."/>
            <person name="Sahin N."/>
            <person name="Tani A."/>
        </authorList>
    </citation>
    <scope>NUCLEOTIDE SEQUENCE</scope>
    <source>
        <strain evidence="2">DSM 23674</strain>
    </source>
</reference>
<organism evidence="2 3">
    <name type="scientific">Methylobacterium thuringiense</name>
    <dbReference type="NCBI Taxonomy" id="1003091"/>
    <lineage>
        <taxon>Bacteria</taxon>
        <taxon>Pseudomonadati</taxon>
        <taxon>Pseudomonadota</taxon>
        <taxon>Alphaproteobacteria</taxon>
        <taxon>Hyphomicrobiales</taxon>
        <taxon>Methylobacteriaceae</taxon>
        <taxon>Methylobacterium</taxon>
    </lineage>
</organism>
<sequence>MSNVIRPTFGARPNPDAAQSPVVPATEYRALRLFGEAAGYTVALIHDEDAQEGSVFKVVVGPSDGGEVEAVAILPATPEGDADAEVVGMAILRTLELMETSRPSPESA</sequence>
<evidence type="ECO:0000313" key="2">
    <source>
        <dbReference type="EMBL" id="GJE55345.1"/>
    </source>
</evidence>
<evidence type="ECO:0000256" key="1">
    <source>
        <dbReference type="SAM" id="MobiDB-lite"/>
    </source>
</evidence>
<proteinExistence type="predicted"/>
<protein>
    <submittedName>
        <fullName evidence="2">Uncharacterized protein</fullName>
    </submittedName>
</protein>
<dbReference type="EMBL" id="BPRA01000008">
    <property type="protein sequence ID" value="GJE55345.1"/>
    <property type="molecule type" value="Genomic_DNA"/>
</dbReference>